<dbReference type="Proteomes" id="UP001144372">
    <property type="component" value="Unassembled WGS sequence"/>
</dbReference>
<gene>
    <name evidence="1" type="ORF">DAMNIGENAA_13650</name>
</gene>
<evidence type="ECO:0000313" key="1">
    <source>
        <dbReference type="EMBL" id="GLI33932.1"/>
    </source>
</evidence>
<organism evidence="1 2">
    <name type="scientific">Desulforhabdus amnigena</name>
    <dbReference type="NCBI Taxonomy" id="40218"/>
    <lineage>
        <taxon>Bacteria</taxon>
        <taxon>Pseudomonadati</taxon>
        <taxon>Thermodesulfobacteriota</taxon>
        <taxon>Syntrophobacteria</taxon>
        <taxon>Syntrophobacterales</taxon>
        <taxon>Syntrophobacteraceae</taxon>
        <taxon>Desulforhabdus</taxon>
    </lineage>
</organism>
<dbReference type="RefSeq" id="WP_281793212.1">
    <property type="nucleotide sequence ID" value="NZ_BSDR01000001.1"/>
</dbReference>
<comment type="caution">
    <text evidence="1">The sequence shown here is derived from an EMBL/GenBank/DDBJ whole genome shotgun (WGS) entry which is preliminary data.</text>
</comment>
<reference evidence="1" key="1">
    <citation type="submission" date="2022-12" db="EMBL/GenBank/DDBJ databases">
        <title>Reference genome sequencing for broad-spectrum identification of bacterial and archaeal isolates by mass spectrometry.</title>
        <authorList>
            <person name="Sekiguchi Y."/>
            <person name="Tourlousse D.M."/>
        </authorList>
    </citation>
    <scope>NUCLEOTIDE SEQUENCE</scope>
    <source>
        <strain evidence="1">ASRB1</strain>
    </source>
</reference>
<keyword evidence="2" id="KW-1185">Reference proteome</keyword>
<dbReference type="EMBL" id="BSDR01000001">
    <property type="protein sequence ID" value="GLI33932.1"/>
    <property type="molecule type" value="Genomic_DNA"/>
</dbReference>
<proteinExistence type="predicted"/>
<accession>A0A9W6FRV6</accession>
<protein>
    <submittedName>
        <fullName evidence="1">Uncharacterized protein</fullName>
    </submittedName>
</protein>
<sequence>MAEKKEVCTCTKCGNEAEMTITCQLIEVEEEGKIKKKQKETRTCSVCGNEADMIIDFEQ</sequence>
<name>A0A9W6FRV6_9BACT</name>
<dbReference type="AlphaFoldDB" id="A0A9W6FRV6"/>
<evidence type="ECO:0000313" key="2">
    <source>
        <dbReference type="Proteomes" id="UP001144372"/>
    </source>
</evidence>